<dbReference type="InterPro" id="IPR010318">
    <property type="entry name" value="S-Me-THD_N"/>
</dbReference>
<dbReference type="Pfam" id="PF06032">
    <property type="entry name" value="S-Me-THD_N"/>
    <property type="match status" value="1"/>
</dbReference>
<dbReference type="Gene3D" id="3.40.1610.10">
    <property type="entry name" value="CV3147-like domain"/>
    <property type="match status" value="1"/>
</dbReference>
<dbReference type="InterPro" id="IPR027479">
    <property type="entry name" value="S-Me-THD_N_sf"/>
</dbReference>
<reference evidence="3 4" key="1">
    <citation type="submission" date="2020-05" db="EMBL/GenBank/DDBJ databases">
        <title>FDA dAtabase for Regulatory Grade micrObial Sequences (FDA-ARGOS): Supporting development and validation of Infectious Disease Dx tests.</title>
        <authorList>
            <person name="Sproer C."/>
            <person name="Gronow S."/>
            <person name="Severitt S."/>
            <person name="Schroder I."/>
            <person name="Tallon L."/>
            <person name="Sadzewicz L."/>
            <person name="Zhao X."/>
            <person name="Vavikolanu K."/>
            <person name="Mehta A."/>
            <person name="Aluvathingal J."/>
            <person name="Nadendla S."/>
            <person name="Myers T."/>
            <person name="Yan Y."/>
            <person name="Sichtig H."/>
        </authorList>
    </citation>
    <scope>NUCLEOTIDE SEQUENCE [LARGE SCALE GENOMIC DNA]</scope>
    <source>
        <strain evidence="3 4">FDAARGOS_787</strain>
    </source>
</reference>
<sequence>MSQDTLSLDDIDAAIAGGLLLSAGGSGRARVAQSRRFAELACARGPLALRPLASLPADAQILVSTAVGAPGAGKHLADPDHALRAARNLVQASGARIDAVMPGHVPGFYAWLLAAELGVPLLDAACNGRGHPTVRMGSLGLSSRPDALLYQCGVGTGLEITLHGNMLTTAALLRAAAVQAGGLIMACRGPLAAGMVSDAAAHGAIGYQLSVGRAMLAAPAQGEARLAALVAASGARVLARGEIAGVTVAYREGFDVGEVAVTDAATGARVALGVCNEFMTADADGRRVSTFPDLQAMLDEETGEVLAISELEAGRRVAVLVVPKGRLPMGAGIFDPAVYPDVEARMNLSLAEYALDPDA</sequence>
<dbReference type="RefSeq" id="WP_174715544.1">
    <property type="nucleotide sequence ID" value="NZ_CP054569.1"/>
</dbReference>
<evidence type="ECO:0000313" key="4">
    <source>
        <dbReference type="Proteomes" id="UP000509782"/>
    </source>
</evidence>
<feature type="domain" description="S-Me-THD-like C-terminal" evidence="2">
    <location>
        <begin position="170"/>
        <end position="323"/>
    </location>
</feature>
<dbReference type="InterPro" id="IPR048350">
    <property type="entry name" value="S-Me-THD-like_C"/>
</dbReference>
<evidence type="ECO:0000259" key="1">
    <source>
        <dbReference type="Pfam" id="PF06032"/>
    </source>
</evidence>
<evidence type="ECO:0000313" key="3">
    <source>
        <dbReference type="EMBL" id="QKQ45303.1"/>
    </source>
</evidence>
<gene>
    <name evidence="3" type="ORF">FOC81_00655</name>
</gene>
<accession>A0A6N0JEC2</accession>
<dbReference type="AlphaFoldDB" id="A0A6N0JEC2"/>
<dbReference type="Gene3D" id="2.40.390.10">
    <property type="entry name" value="CV3147-like"/>
    <property type="match status" value="1"/>
</dbReference>
<evidence type="ECO:0000259" key="2">
    <source>
        <dbReference type="Pfam" id="PF20906"/>
    </source>
</evidence>
<proteinExistence type="predicted"/>
<organism evidence="3 4">
    <name type="scientific">Achromobacter denitrificans</name>
    <name type="common">Alcaligenes denitrificans</name>
    <dbReference type="NCBI Taxonomy" id="32002"/>
    <lineage>
        <taxon>Bacteria</taxon>
        <taxon>Pseudomonadati</taxon>
        <taxon>Pseudomonadota</taxon>
        <taxon>Betaproteobacteria</taxon>
        <taxon>Burkholderiales</taxon>
        <taxon>Alcaligenaceae</taxon>
        <taxon>Achromobacter</taxon>
    </lineage>
</organism>
<dbReference type="EMBL" id="CP054569">
    <property type="protein sequence ID" value="QKQ45303.1"/>
    <property type="molecule type" value="Genomic_DNA"/>
</dbReference>
<dbReference type="SUPFAM" id="SSF160991">
    <property type="entry name" value="CV3147-like"/>
    <property type="match status" value="1"/>
</dbReference>
<feature type="domain" description="S-Me-THD N-terminal" evidence="1">
    <location>
        <begin position="10"/>
        <end position="139"/>
    </location>
</feature>
<protein>
    <submittedName>
        <fullName evidence="3">DUF917 family protein</fullName>
    </submittedName>
</protein>
<dbReference type="InterPro" id="IPR024071">
    <property type="entry name" value="S-Me-THD_C_sf"/>
</dbReference>
<name>A0A6N0JEC2_ACHDE</name>
<dbReference type="Pfam" id="PF20906">
    <property type="entry name" value="S-Me-THD_C"/>
    <property type="match status" value="1"/>
</dbReference>
<dbReference type="Proteomes" id="UP000509782">
    <property type="component" value="Chromosome"/>
</dbReference>